<gene>
    <name evidence="2" type="ORF">K469DRAFT_537459</name>
</gene>
<reference evidence="2" key="1">
    <citation type="journal article" date="2020" name="Stud. Mycol.">
        <title>101 Dothideomycetes genomes: a test case for predicting lifestyles and emergence of pathogens.</title>
        <authorList>
            <person name="Haridas S."/>
            <person name="Albert R."/>
            <person name="Binder M."/>
            <person name="Bloem J."/>
            <person name="Labutti K."/>
            <person name="Salamov A."/>
            <person name="Andreopoulos B."/>
            <person name="Baker S."/>
            <person name="Barry K."/>
            <person name="Bills G."/>
            <person name="Bluhm B."/>
            <person name="Cannon C."/>
            <person name="Castanera R."/>
            <person name="Culley D."/>
            <person name="Daum C."/>
            <person name="Ezra D."/>
            <person name="Gonzalez J."/>
            <person name="Henrissat B."/>
            <person name="Kuo A."/>
            <person name="Liang C."/>
            <person name="Lipzen A."/>
            <person name="Lutzoni F."/>
            <person name="Magnuson J."/>
            <person name="Mondo S."/>
            <person name="Nolan M."/>
            <person name="Ohm R."/>
            <person name="Pangilinan J."/>
            <person name="Park H.-J."/>
            <person name="Ramirez L."/>
            <person name="Alfaro M."/>
            <person name="Sun H."/>
            <person name="Tritt A."/>
            <person name="Yoshinaga Y."/>
            <person name="Zwiers L.-H."/>
            <person name="Turgeon B."/>
            <person name="Goodwin S."/>
            <person name="Spatafora J."/>
            <person name="Crous P."/>
            <person name="Grigoriev I."/>
        </authorList>
    </citation>
    <scope>NUCLEOTIDE SEQUENCE</scope>
    <source>
        <strain evidence="2">CBS 207.26</strain>
    </source>
</reference>
<protein>
    <recommendedName>
        <fullName evidence="1">Heterokaryon incompatibility domain-containing protein</fullName>
    </recommendedName>
</protein>
<feature type="domain" description="Heterokaryon incompatibility" evidence="1">
    <location>
        <begin position="1"/>
        <end position="56"/>
    </location>
</feature>
<dbReference type="AlphaFoldDB" id="A0A6A6D6V3"/>
<feature type="non-terminal residue" evidence="2">
    <location>
        <position position="1"/>
    </location>
</feature>
<accession>A0A6A6D6V3</accession>
<evidence type="ECO:0000313" key="2">
    <source>
        <dbReference type="EMBL" id="KAF2175131.1"/>
    </source>
</evidence>
<proteinExistence type="predicted"/>
<dbReference type="Pfam" id="PF06985">
    <property type="entry name" value="HET"/>
    <property type="match status" value="1"/>
</dbReference>
<evidence type="ECO:0000259" key="1">
    <source>
        <dbReference type="Pfam" id="PF06985"/>
    </source>
</evidence>
<keyword evidence="3" id="KW-1185">Reference proteome</keyword>
<dbReference type="InterPro" id="IPR010730">
    <property type="entry name" value="HET"/>
</dbReference>
<dbReference type="EMBL" id="ML994745">
    <property type="protein sequence ID" value="KAF2175131.1"/>
    <property type="molecule type" value="Genomic_DNA"/>
</dbReference>
<organism evidence="2 3">
    <name type="scientific">Zopfia rhizophila CBS 207.26</name>
    <dbReference type="NCBI Taxonomy" id="1314779"/>
    <lineage>
        <taxon>Eukaryota</taxon>
        <taxon>Fungi</taxon>
        <taxon>Dikarya</taxon>
        <taxon>Ascomycota</taxon>
        <taxon>Pezizomycotina</taxon>
        <taxon>Dothideomycetes</taxon>
        <taxon>Dothideomycetes incertae sedis</taxon>
        <taxon>Zopfiaceae</taxon>
        <taxon>Zopfia</taxon>
    </lineage>
</organism>
<evidence type="ECO:0000313" key="3">
    <source>
        <dbReference type="Proteomes" id="UP000800200"/>
    </source>
</evidence>
<name>A0A6A6D6V3_9PEZI</name>
<sequence length="57" mass="6766">YVTLSHCWGGRYRCDLRKDTYIGLRAFIPITKLGRNFQHAITITRQLEIHYLWIGSL</sequence>
<dbReference type="Proteomes" id="UP000800200">
    <property type="component" value="Unassembled WGS sequence"/>
</dbReference>
<feature type="non-terminal residue" evidence="2">
    <location>
        <position position="57"/>
    </location>
</feature>